<accession>A0ACC0U6R4</accession>
<keyword evidence="2" id="KW-1185">Reference proteome</keyword>
<gene>
    <name evidence="1" type="ORF">F5148DRAFT_169513</name>
</gene>
<sequence>MSSTRPFPVHSRRRPPLPGRDNDNDKNNHNTRSRNSRGKSRRRGSPKRRRMCSSPPTTPFPAGSIARSRPSAMRRNNDRSHNNPNKNKDNQSSTYPQQRRNSKKKKGKKAAVPADPSSLSGAGASLLTASTSTEGGARSEPAPAPGGKAKKALVPASANVADALDERWTRVEARRKKVSALPQDGLDKLQMAEAADLTTSDAGITTSATGNSSPVTERTTEDELPSELEGSVQEVSPSSFQDAPPHVLPIRPLPGERPAKGFTWDDYEGVQVDEDASGEEDGGWGVVRSRRRPNKATLDGGTANATMTATSQSQAQTKKQRQNAQRREALKEVKREREAQQEVAFATHKRELERARIAEQPAAPKRTGSRFDSLG</sequence>
<comment type="caution">
    <text evidence="1">The sequence shown here is derived from an EMBL/GenBank/DDBJ whole genome shotgun (WGS) entry which is preliminary data.</text>
</comment>
<name>A0ACC0U6R4_9AGAM</name>
<evidence type="ECO:0000313" key="2">
    <source>
        <dbReference type="Proteomes" id="UP001207468"/>
    </source>
</evidence>
<dbReference type="EMBL" id="JAGFNK010000147">
    <property type="protein sequence ID" value="KAI9464807.1"/>
    <property type="molecule type" value="Genomic_DNA"/>
</dbReference>
<evidence type="ECO:0000313" key="1">
    <source>
        <dbReference type="EMBL" id="KAI9464807.1"/>
    </source>
</evidence>
<proteinExistence type="predicted"/>
<organism evidence="1 2">
    <name type="scientific">Russula earlei</name>
    <dbReference type="NCBI Taxonomy" id="71964"/>
    <lineage>
        <taxon>Eukaryota</taxon>
        <taxon>Fungi</taxon>
        <taxon>Dikarya</taxon>
        <taxon>Basidiomycota</taxon>
        <taxon>Agaricomycotina</taxon>
        <taxon>Agaricomycetes</taxon>
        <taxon>Russulales</taxon>
        <taxon>Russulaceae</taxon>
        <taxon>Russula</taxon>
    </lineage>
</organism>
<protein>
    <submittedName>
        <fullName evidence="1">Uncharacterized protein</fullName>
    </submittedName>
</protein>
<reference evidence="1" key="1">
    <citation type="submission" date="2021-03" db="EMBL/GenBank/DDBJ databases">
        <title>Evolutionary priming and transition to the ectomycorrhizal habit in an iconic lineage of mushroom-forming fungi: is preadaptation a requirement?</title>
        <authorList>
            <consortium name="DOE Joint Genome Institute"/>
            <person name="Looney B.P."/>
            <person name="Miyauchi S."/>
            <person name="Morin E."/>
            <person name="Drula E."/>
            <person name="Courty P.E."/>
            <person name="Chicoki N."/>
            <person name="Fauchery L."/>
            <person name="Kohler A."/>
            <person name="Kuo A."/>
            <person name="LaButti K."/>
            <person name="Pangilinan J."/>
            <person name="Lipzen A."/>
            <person name="Riley R."/>
            <person name="Andreopoulos W."/>
            <person name="He G."/>
            <person name="Johnson J."/>
            <person name="Barry K.W."/>
            <person name="Grigoriev I.V."/>
            <person name="Nagy L."/>
            <person name="Hibbett D."/>
            <person name="Henrissat B."/>
            <person name="Matheny P.B."/>
            <person name="Labbe J."/>
            <person name="Martin A.F."/>
        </authorList>
    </citation>
    <scope>NUCLEOTIDE SEQUENCE</scope>
    <source>
        <strain evidence="1">BPL698</strain>
    </source>
</reference>
<dbReference type="Proteomes" id="UP001207468">
    <property type="component" value="Unassembled WGS sequence"/>
</dbReference>